<protein>
    <submittedName>
        <fullName evidence="2">Uncharacterized protein</fullName>
    </submittedName>
</protein>
<keyword evidence="3" id="KW-1185">Reference proteome</keyword>
<gene>
    <name evidence="2" type="primary">ga22162</name>
    <name evidence="2" type="ORF">PR202_ga22162</name>
</gene>
<dbReference type="EMBL" id="BQKI01000011">
    <property type="protein sequence ID" value="GJN04599.1"/>
    <property type="molecule type" value="Genomic_DNA"/>
</dbReference>
<dbReference type="Proteomes" id="UP001054889">
    <property type="component" value="Unassembled WGS sequence"/>
</dbReference>
<evidence type="ECO:0000313" key="3">
    <source>
        <dbReference type="Proteomes" id="UP001054889"/>
    </source>
</evidence>
<dbReference type="AlphaFoldDB" id="A0AAV5D1V3"/>
<feature type="region of interest" description="Disordered" evidence="1">
    <location>
        <begin position="94"/>
        <end position="113"/>
    </location>
</feature>
<sequence>MLDSTYPLPVLFFPTSSLSRCLALPALPRVRAYRRRLSAGSASSRRPRLCCIHGRPWFATSLHSCKICLRPCSAAGSASHLRLPPAAKRRVHLLPASDRGSLPPRLPASAPDPPPPLLYRWGRVTVGCHDRTIGLLDKQQ</sequence>
<evidence type="ECO:0000256" key="1">
    <source>
        <dbReference type="SAM" id="MobiDB-lite"/>
    </source>
</evidence>
<accession>A0AAV5D1V3</accession>
<proteinExistence type="predicted"/>
<organism evidence="2 3">
    <name type="scientific">Eleusine coracana subsp. coracana</name>
    <dbReference type="NCBI Taxonomy" id="191504"/>
    <lineage>
        <taxon>Eukaryota</taxon>
        <taxon>Viridiplantae</taxon>
        <taxon>Streptophyta</taxon>
        <taxon>Embryophyta</taxon>
        <taxon>Tracheophyta</taxon>
        <taxon>Spermatophyta</taxon>
        <taxon>Magnoliopsida</taxon>
        <taxon>Liliopsida</taxon>
        <taxon>Poales</taxon>
        <taxon>Poaceae</taxon>
        <taxon>PACMAD clade</taxon>
        <taxon>Chloridoideae</taxon>
        <taxon>Cynodonteae</taxon>
        <taxon>Eleusininae</taxon>
        <taxon>Eleusine</taxon>
    </lineage>
</organism>
<reference evidence="2" key="1">
    <citation type="journal article" date="2018" name="DNA Res.">
        <title>Multiple hybrid de novo genome assembly of finger millet, an orphan allotetraploid crop.</title>
        <authorList>
            <person name="Hatakeyama M."/>
            <person name="Aluri S."/>
            <person name="Balachadran M.T."/>
            <person name="Sivarajan S.R."/>
            <person name="Patrignani A."/>
            <person name="Gruter S."/>
            <person name="Poveda L."/>
            <person name="Shimizu-Inatsugi R."/>
            <person name="Baeten J."/>
            <person name="Francoijs K.J."/>
            <person name="Nataraja K.N."/>
            <person name="Reddy Y.A.N."/>
            <person name="Phadnis S."/>
            <person name="Ravikumar R.L."/>
            <person name="Schlapbach R."/>
            <person name="Sreeman S.M."/>
            <person name="Shimizu K.K."/>
        </authorList>
    </citation>
    <scope>NUCLEOTIDE SEQUENCE</scope>
</reference>
<comment type="caution">
    <text evidence="2">The sequence shown here is derived from an EMBL/GenBank/DDBJ whole genome shotgun (WGS) entry which is preliminary data.</text>
</comment>
<reference evidence="2" key="2">
    <citation type="submission" date="2021-12" db="EMBL/GenBank/DDBJ databases">
        <title>Resequencing data analysis of finger millet.</title>
        <authorList>
            <person name="Hatakeyama M."/>
            <person name="Aluri S."/>
            <person name="Balachadran M.T."/>
            <person name="Sivarajan S.R."/>
            <person name="Poveda L."/>
            <person name="Shimizu-Inatsugi R."/>
            <person name="Schlapbach R."/>
            <person name="Sreeman S.M."/>
            <person name="Shimizu K.K."/>
        </authorList>
    </citation>
    <scope>NUCLEOTIDE SEQUENCE</scope>
</reference>
<feature type="compositionally biased region" description="Pro residues" evidence="1">
    <location>
        <begin position="104"/>
        <end position="113"/>
    </location>
</feature>
<evidence type="ECO:0000313" key="2">
    <source>
        <dbReference type="EMBL" id="GJN04599.1"/>
    </source>
</evidence>
<name>A0AAV5D1V3_ELECO</name>